<dbReference type="InterPro" id="IPR052061">
    <property type="entry name" value="PTE-AB_protein"/>
</dbReference>
<dbReference type="Pfam" id="PF03061">
    <property type="entry name" value="4HBT"/>
    <property type="match status" value="1"/>
</dbReference>
<comment type="caution">
    <text evidence="2">The sequence shown here is derived from an EMBL/GenBank/DDBJ whole genome shotgun (WGS) entry which is preliminary data.</text>
</comment>
<dbReference type="PANTHER" id="PTHR47260:SF1">
    <property type="entry name" value="UPF0644 PROTEIN PB2B4.06"/>
    <property type="match status" value="1"/>
</dbReference>
<dbReference type="Gene3D" id="3.10.129.10">
    <property type="entry name" value="Hotdog Thioesterase"/>
    <property type="match status" value="1"/>
</dbReference>
<dbReference type="Proteomes" id="UP001165080">
    <property type="component" value="Unassembled WGS sequence"/>
</dbReference>
<dbReference type="EMBL" id="BRXU01000001">
    <property type="protein sequence ID" value="GLC47875.1"/>
    <property type="molecule type" value="Genomic_DNA"/>
</dbReference>
<reference evidence="2 3" key="1">
    <citation type="journal article" date="2023" name="Commun. Biol.">
        <title>Reorganization of the ancestral sex-determining regions during the evolution of trioecy in Pleodorina starrii.</title>
        <authorList>
            <person name="Takahashi K."/>
            <person name="Suzuki S."/>
            <person name="Kawai-Toyooka H."/>
            <person name="Yamamoto K."/>
            <person name="Hamaji T."/>
            <person name="Ootsuki R."/>
            <person name="Yamaguchi H."/>
            <person name="Kawachi M."/>
            <person name="Higashiyama T."/>
            <person name="Nozaki H."/>
        </authorList>
    </citation>
    <scope>NUCLEOTIDE SEQUENCE [LARGE SCALE GENOMIC DNA]</scope>
    <source>
        <strain evidence="2 3">NIES-4479</strain>
    </source>
</reference>
<accession>A0A9W6B9S2</accession>
<protein>
    <recommendedName>
        <fullName evidence="1">Thioesterase domain-containing protein</fullName>
    </recommendedName>
</protein>
<dbReference type="SUPFAM" id="SSF54637">
    <property type="entry name" value="Thioesterase/thiol ester dehydrase-isomerase"/>
    <property type="match status" value="1"/>
</dbReference>
<dbReference type="PANTHER" id="PTHR47260">
    <property type="entry name" value="UPF0644 PROTEIN PB2B4.06"/>
    <property type="match status" value="1"/>
</dbReference>
<dbReference type="AlphaFoldDB" id="A0A9W6B9S2"/>
<dbReference type="InterPro" id="IPR006683">
    <property type="entry name" value="Thioestr_dom"/>
</dbReference>
<evidence type="ECO:0000313" key="2">
    <source>
        <dbReference type="EMBL" id="GLC47875.1"/>
    </source>
</evidence>
<feature type="domain" description="Thioesterase" evidence="1">
    <location>
        <begin position="172"/>
        <end position="251"/>
    </location>
</feature>
<organism evidence="2 3">
    <name type="scientific">Pleodorina starrii</name>
    <dbReference type="NCBI Taxonomy" id="330485"/>
    <lineage>
        <taxon>Eukaryota</taxon>
        <taxon>Viridiplantae</taxon>
        <taxon>Chlorophyta</taxon>
        <taxon>core chlorophytes</taxon>
        <taxon>Chlorophyceae</taxon>
        <taxon>CS clade</taxon>
        <taxon>Chlamydomonadales</taxon>
        <taxon>Volvocaceae</taxon>
        <taxon>Pleodorina</taxon>
    </lineage>
</organism>
<dbReference type="CDD" id="cd03443">
    <property type="entry name" value="PaaI_thioesterase"/>
    <property type="match status" value="1"/>
</dbReference>
<dbReference type="InterPro" id="IPR029069">
    <property type="entry name" value="HotDog_dom_sf"/>
</dbReference>
<proteinExistence type="predicted"/>
<gene>
    <name evidence="2" type="primary">PLEST000543</name>
    <name evidence="2" type="ORF">PLESTB_000035200</name>
</gene>
<evidence type="ECO:0000259" key="1">
    <source>
        <dbReference type="Pfam" id="PF03061"/>
    </source>
</evidence>
<keyword evidence="3" id="KW-1185">Reference proteome</keyword>
<name>A0A9W6B9S2_9CHLO</name>
<sequence>MFNKQFSLALRALHLPVPATRIPQLERQQQPLQGRAQLCVAAAHAHVGPVLQVIAKTGARWGGSAALFAGAAYALAQSNRASDSDGTGDLSSEKIAWIRELAETDGVEEVLSPGQQLRRHPVGKLVVEQDHLFETMVASGQIKELRCFYDTQKRVFYSVVELGKEVCGFPQTVHGGLTAALVDETAGGLAVALWRAGDLGFRPPAYTARLEVDYKRKIPNGQIILIATEVEQLADRKVWLCAKVTNGKGAVYATGRALFVAPRWLPDWLQSLTGRRGKRETGAERPSKP</sequence>
<evidence type="ECO:0000313" key="3">
    <source>
        <dbReference type="Proteomes" id="UP001165080"/>
    </source>
</evidence>